<dbReference type="AlphaFoldDB" id="A0A1C3RKK7"/>
<dbReference type="SUPFAM" id="SSF53335">
    <property type="entry name" value="S-adenosyl-L-methionine-dependent methyltransferases"/>
    <property type="match status" value="1"/>
</dbReference>
<sequence length="284" mass="32831">MERNNELFYEIAWSLRSQVFDRIIQDGPKSIFDAVEKYNQFEVGHTLKLATSYPEDDPNNYHLTGKGVFTKNDVPDALVTQKARLLVAMRLALLQRIRKLIKGEIDTIVELGCGYGINLFLLDKLINKDKHYNFVGMEFSNSGRELCAKIAKIDEQLKMKVSFIDHQEPEIPEALQFDPQKTFVFTCHSLEQIAHIPEHYFEFLTTIGHTGANIEPFGFQSDEVLEGKEAHRQYMEHQKYNMNFLEVYEKSLANNVITETERDYHISALQDDNPSSFVSWTAVK</sequence>
<accession>A0A1C3RKK7</accession>
<gene>
    <name evidence="1" type="ORF">MTBPR1_70126</name>
</gene>
<evidence type="ECO:0008006" key="3">
    <source>
        <dbReference type="Google" id="ProtNLM"/>
    </source>
</evidence>
<reference evidence="1 2" key="1">
    <citation type="submission" date="2016-07" db="EMBL/GenBank/DDBJ databases">
        <authorList>
            <person name="Lefevre C.T."/>
        </authorList>
    </citation>
    <scope>NUCLEOTIDE SEQUENCE [LARGE SCALE GENOMIC DNA]</scope>
    <source>
        <strain evidence="1">PR1</strain>
    </source>
</reference>
<dbReference type="Proteomes" id="UP000231658">
    <property type="component" value="Unassembled WGS sequence"/>
</dbReference>
<keyword evidence="2" id="KW-1185">Reference proteome</keyword>
<protein>
    <recommendedName>
        <fullName evidence="3">Methyltransferase domain-containing protein</fullName>
    </recommendedName>
</protein>
<dbReference type="InterPro" id="IPR029063">
    <property type="entry name" value="SAM-dependent_MTases_sf"/>
</dbReference>
<evidence type="ECO:0000313" key="2">
    <source>
        <dbReference type="Proteomes" id="UP000231658"/>
    </source>
</evidence>
<dbReference type="Gene3D" id="3.40.50.150">
    <property type="entry name" value="Vaccinia Virus protein VP39"/>
    <property type="match status" value="1"/>
</dbReference>
<name>A0A1C3RKK7_9PROT</name>
<dbReference type="EMBL" id="FLYE01000046">
    <property type="protein sequence ID" value="SCA57854.1"/>
    <property type="molecule type" value="Genomic_DNA"/>
</dbReference>
<dbReference type="OrthoDB" id="5359408at2"/>
<organism evidence="1 2">
    <name type="scientific">Candidatus Terasakiella magnetica</name>
    <dbReference type="NCBI Taxonomy" id="1867952"/>
    <lineage>
        <taxon>Bacteria</taxon>
        <taxon>Pseudomonadati</taxon>
        <taxon>Pseudomonadota</taxon>
        <taxon>Alphaproteobacteria</taxon>
        <taxon>Rhodospirillales</taxon>
        <taxon>Terasakiellaceae</taxon>
        <taxon>Terasakiella</taxon>
    </lineage>
</organism>
<dbReference type="STRING" id="1867952.MTBPR1_70126"/>
<proteinExistence type="predicted"/>
<evidence type="ECO:0000313" key="1">
    <source>
        <dbReference type="EMBL" id="SCA57854.1"/>
    </source>
</evidence>
<dbReference type="RefSeq" id="WP_069189859.1">
    <property type="nucleotide sequence ID" value="NZ_FLYE01000046.1"/>
</dbReference>